<keyword evidence="2 3" id="KW-0663">Pyridoxal phosphate</keyword>
<gene>
    <name evidence="4" type="ORF">IL334_006810</name>
</gene>
<dbReference type="Proteomes" id="UP001329825">
    <property type="component" value="Chromosome 9"/>
</dbReference>
<dbReference type="EMBL" id="CP141889">
    <property type="protein sequence ID" value="WRT69819.1"/>
    <property type="molecule type" value="Genomic_DNA"/>
</dbReference>
<comment type="similarity">
    <text evidence="1 3">Belongs to the class-III pyridoxal-phosphate-dependent aminotransferase family.</text>
</comment>
<dbReference type="GeneID" id="87958940"/>
<proteinExistence type="inferred from homology"/>
<accession>A0ABZ1D6Z6</accession>
<dbReference type="SUPFAM" id="SSF53383">
    <property type="entry name" value="PLP-dependent transferases"/>
    <property type="match status" value="1"/>
</dbReference>
<dbReference type="PANTHER" id="PTHR43094:SF1">
    <property type="entry name" value="AMINOTRANSFERASE CLASS-III"/>
    <property type="match status" value="1"/>
</dbReference>
<sequence length="454" mass="49838">MTIPDQSFQLHHTTPQPMAISSSGLRFTLSTGQEILDGISGGAAVNCLGNGNSELVKTMNEQAEKMAFTYHQSLGNEESEKLAKLLCEKSGNEMKAAAFLNSGSEAMEAAIKLAREYWVEKGQPLKNHIISRFPSYHGNTLGVLGIGNIPSRRTVYEPLFSPNIHHVASPQYERFGLPDESEEAYSQRLADELESTILKIGHENIIGFVAEPIVGAALGVMPPPKRYLPLISKVLKKYDLLLIMDEVMCGSGRSGELFAYQSISTKTDGEEGEKVVPDILAMAKGLGSGYVCISAVLTGQRVTDRIRKSGGWKNSHTYQNHPVNCAVARKVMEIIERDDLLTNVKQRGEQLLNELRELTKDISIVFDIRGKGLFVGIELNGSSSLEPRLAARVKGRCFENGLLVMAMSGTIDGIEGECIILGPAYVVTEEEISEIVRLLVMSIKEVAEEFEEEY</sequence>
<dbReference type="InterPro" id="IPR015424">
    <property type="entry name" value="PyrdxlP-dep_Trfase"/>
</dbReference>
<evidence type="ECO:0000313" key="5">
    <source>
        <dbReference type="Proteomes" id="UP001329825"/>
    </source>
</evidence>
<evidence type="ECO:0000256" key="2">
    <source>
        <dbReference type="ARBA" id="ARBA00022898"/>
    </source>
</evidence>
<evidence type="ECO:0008006" key="6">
    <source>
        <dbReference type="Google" id="ProtNLM"/>
    </source>
</evidence>
<dbReference type="Gene3D" id="3.90.1150.10">
    <property type="entry name" value="Aspartate Aminotransferase, domain 1"/>
    <property type="match status" value="1"/>
</dbReference>
<keyword evidence="5" id="KW-1185">Reference proteome</keyword>
<dbReference type="InterPro" id="IPR015422">
    <property type="entry name" value="PyrdxlP-dep_Trfase_small"/>
</dbReference>
<dbReference type="CDD" id="cd00610">
    <property type="entry name" value="OAT_like"/>
    <property type="match status" value="1"/>
</dbReference>
<name>A0ABZ1D6Z6_9TREE</name>
<dbReference type="Pfam" id="PF00202">
    <property type="entry name" value="Aminotran_3"/>
    <property type="match status" value="1"/>
</dbReference>
<dbReference type="Gene3D" id="3.40.640.10">
    <property type="entry name" value="Type I PLP-dependent aspartate aminotransferase-like (Major domain)"/>
    <property type="match status" value="1"/>
</dbReference>
<protein>
    <recommendedName>
        <fullName evidence="6">Class III aminotransferase</fullName>
    </recommendedName>
</protein>
<organism evidence="4 5">
    <name type="scientific">Kwoniella shivajii</name>
    <dbReference type="NCBI Taxonomy" id="564305"/>
    <lineage>
        <taxon>Eukaryota</taxon>
        <taxon>Fungi</taxon>
        <taxon>Dikarya</taxon>
        <taxon>Basidiomycota</taxon>
        <taxon>Agaricomycotina</taxon>
        <taxon>Tremellomycetes</taxon>
        <taxon>Tremellales</taxon>
        <taxon>Cryptococcaceae</taxon>
        <taxon>Kwoniella</taxon>
    </lineage>
</organism>
<evidence type="ECO:0000256" key="3">
    <source>
        <dbReference type="RuleBase" id="RU003560"/>
    </source>
</evidence>
<dbReference type="PANTHER" id="PTHR43094">
    <property type="entry name" value="AMINOTRANSFERASE"/>
    <property type="match status" value="1"/>
</dbReference>
<reference evidence="4 5" key="1">
    <citation type="submission" date="2024-01" db="EMBL/GenBank/DDBJ databases">
        <title>Comparative genomics of Cryptococcus and Kwoniella reveals pathogenesis evolution and contrasting modes of karyotype evolution via chromosome fusion or intercentromeric recombination.</title>
        <authorList>
            <person name="Coelho M.A."/>
            <person name="David-Palma M."/>
            <person name="Shea T."/>
            <person name="Bowers K."/>
            <person name="McGinley-Smith S."/>
            <person name="Mohammad A.W."/>
            <person name="Gnirke A."/>
            <person name="Yurkov A.M."/>
            <person name="Nowrousian M."/>
            <person name="Sun S."/>
            <person name="Cuomo C.A."/>
            <person name="Heitman J."/>
        </authorList>
    </citation>
    <scope>NUCLEOTIDE SEQUENCE [LARGE SCALE GENOMIC DNA]</scope>
    <source>
        <strain evidence="4">CBS 11374</strain>
    </source>
</reference>
<dbReference type="RefSeq" id="XP_062794558.1">
    <property type="nucleotide sequence ID" value="XM_062938507.1"/>
</dbReference>
<dbReference type="InterPro" id="IPR015421">
    <property type="entry name" value="PyrdxlP-dep_Trfase_major"/>
</dbReference>
<evidence type="ECO:0000313" key="4">
    <source>
        <dbReference type="EMBL" id="WRT69819.1"/>
    </source>
</evidence>
<dbReference type="InterPro" id="IPR005814">
    <property type="entry name" value="Aminotrans_3"/>
</dbReference>
<evidence type="ECO:0000256" key="1">
    <source>
        <dbReference type="ARBA" id="ARBA00008954"/>
    </source>
</evidence>